<name>A0A1M6TR80_PSETH</name>
<organism evidence="2 3">
    <name type="scientific">Pseudonocardia thermophila</name>
    <dbReference type="NCBI Taxonomy" id="1848"/>
    <lineage>
        <taxon>Bacteria</taxon>
        <taxon>Bacillati</taxon>
        <taxon>Actinomycetota</taxon>
        <taxon>Actinomycetes</taxon>
        <taxon>Pseudonocardiales</taxon>
        <taxon>Pseudonocardiaceae</taxon>
        <taxon>Pseudonocardia</taxon>
    </lineage>
</organism>
<dbReference type="Pfam" id="PF01315">
    <property type="entry name" value="Ald_Xan_dh_C"/>
    <property type="match status" value="1"/>
</dbReference>
<keyword evidence="3" id="KW-1185">Reference proteome</keyword>
<dbReference type="InterPro" id="IPR000674">
    <property type="entry name" value="Ald_Oxase/Xan_DH_a/b"/>
</dbReference>
<dbReference type="Pfam" id="PF02738">
    <property type="entry name" value="MoCoBD_1"/>
    <property type="match status" value="1"/>
</dbReference>
<sequence length="699" mass="73996">MNPMPDARDRVRGTLPMTVHLHLSGMLHAAVVRSPVAHGELRGVDATAAHAVPGVVAVLTAVDLPGPVPHFGDATDDQPVLATDRVRYAGEPVALVVAEDEHAAAAAAAAVELDVDVLPHVTDADEALAPEAPLVHPGGNVLRAWTLRHGDPEAALATADRVYDDVYESPPAAHVPMEPHVAAAEWTDEALTVWTSTQSPHVVRETLAAAFALPVEHVRVCALNVGGAYGAKVVTTIEPLAALAARHVGRPVRLRLDRAEVFHTLVKHAARVRIRTGVRNDGRIVARLIDVVWNAGAYATNSESAAGYGMLRAPGPYDVPNVAVTSTAVFTNTVPAGPFRGAMTSQLCWAYESQMDDIAADLGIDPVRLREINLLRDGSVYPTGEVMHDLHYDELLAVLRRELAAIDVEPVRPGHARGQGLALMIKSTLTPSHSECRLRACADGTYELHTASVEIGQGAHATLRALAAAELGTTPERVVVYQPDTAEAPYDSMTASSRTTFAMGSAVQDAARQVRQALAAGRTPPFEVIGSWTGDGGLDALDEHGQGPASTHWHQGGVAVEVDVDLETGRITVVRAAGACYAGRVVSPVRVAHQNEGGMIFALGPALFEELGLRDGLITNPNLSDYSLPSFRDVPRMRSAAVEAPGADLHGVGEMTVPPTAPAIGNAVRAACGVRLRRLPMHPERVLRAILERAEEVPA</sequence>
<dbReference type="STRING" id="1848.SAMN05443637_108202"/>
<dbReference type="InterPro" id="IPR037165">
    <property type="entry name" value="AldOxase/xan_DH_Mopterin-bd_sf"/>
</dbReference>
<evidence type="ECO:0000313" key="2">
    <source>
        <dbReference type="EMBL" id="SHK59502.1"/>
    </source>
</evidence>
<dbReference type="InterPro" id="IPR046867">
    <property type="entry name" value="AldOxase/xan_DH_MoCoBD2"/>
</dbReference>
<dbReference type="InterPro" id="IPR036856">
    <property type="entry name" value="Ald_Oxase/Xan_DH_a/b_sf"/>
</dbReference>
<dbReference type="AlphaFoldDB" id="A0A1M6TR80"/>
<dbReference type="Gene3D" id="3.30.365.10">
    <property type="entry name" value="Aldehyde oxidase/xanthine dehydrogenase, molybdopterin binding domain"/>
    <property type="match status" value="5"/>
</dbReference>
<protein>
    <submittedName>
        <fullName evidence="2">CO or xanthine dehydrogenase, Mo-binding subunit</fullName>
    </submittedName>
</protein>
<gene>
    <name evidence="2" type="ORF">SAMN05443637_108202</name>
</gene>
<dbReference type="PANTHER" id="PTHR11908:SF157">
    <property type="entry name" value="XANTHINE DEHYDROGENASE SUBUNIT D-RELATED"/>
    <property type="match status" value="1"/>
</dbReference>
<dbReference type="Gene3D" id="3.90.1170.50">
    <property type="entry name" value="Aldehyde oxidase/xanthine dehydrogenase, a/b hammerhead"/>
    <property type="match status" value="1"/>
</dbReference>
<dbReference type="SMART" id="SM01008">
    <property type="entry name" value="Ald_Xan_dh_C"/>
    <property type="match status" value="1"/>
</dbReference>
<dbReference type="GO" id="GO:0005506">
    <property type="term" value="F:iron ion binding"/>
    <property type="evidence" value="ECO:0007669"/>
    <property type="project" value="InterPro"/>
</dbReference>
<accession>A0A1M6TR80</accession>
<dbReference type="Proteomes" id="UP000184363">
    <property type="component" value="Unassembled WGS sequence"/>
</dbReference>
<reference evidence="2 3" key="1">
    <citation type="submission" date="2016-11" db="EMBL/GenBank/DDBJ databases">
        <authorList>
            <person name="Jaros S."/>
            <person name="Januszkiewicz K."/>
            <person name="Wedrychowicz H."/>
        </authorList>
    </citation>
    <scope>NUCLEOTIDE SEQUENCE [LARGE SCALE GENOMIC DNA]</scope>
    <source>
        <strain evidence="2 3">DSM 43832</strain>
    </source>
</reference>
<dbReference type="EMBL" id="FRAP01000008">
    <property type="protein sequence ID" value="SHK59502.1"/>
    <property type="molecule type" value="Genomic_DNA"/>
</dbReference>
<evidence type="ECO:0000259" key="1">
    <source>
        <dbReference type="SMART" id="SM01008"/>
    </source>
</evidence>
<dbReference type="SUPFAM" id="SSF56003">
    <property type="entry name" value="Molybdenum cofactor-binding domain"/>
    <property type="match status" value="1"/>
</dbReference>
<dbReference type="Pfam" id="PF20256">
    <property type="entry name" value="MoCoBD_2"/>
    <property type="match status" value="2"/>
</dbReference>
<dbReference type="PANTHER" id="PTHR11908">
    <property type="entry name" value="XANTHINE DEHYDROGENASE"/>
    <property type="match status" value="1"/>
</dbReference>
<evidence type="ECO:0000313" key="3">
    <source>
        <dbReference type="Proteomes" id="UP000184363"/>
    </source>
</evidence>
<dbReference type="SUPFAM" id="SSF54665">
    <property type="entry name" value="CO dehydrogenase molybdoprotein N-domain-like"/>
    <property type="match status" value="1"/>
</dbReference>
<dbReference type="InterPro" id="IPR016208">
    <property type="entry name" value="Ald_Oxase/xanthine_DH-like"/>
</dbReference>
<dbReference type="InterPro" id="IPR008274">
    <property type="entry name" value="AldOxase/xan_DH_MoCoBD1"/>
</dbReference>
<proteinExistence type="predicted"/>
<dbReference type="GO" id="GO:0016491">
    <property type="term" value="F:oxidoreductase activity"/>
    <property type="evidence" value="ECO:0007669"/>
    <property type="project" value="InterPro"/>
</dbReference>
<feature type="domain" description="Aldehyde oxidase/xanthine dehydrogenase a/b hammerhead" evidence="1">
    <location>
        <begin position="12"/>
        <end position="119"/>
    </location>
</feature>